<dbReference type="OrthoDB" id="2155291at2759"/>
<dbReference type="InterPro" id="IPR000591">
    <property type="entry name" value="DEP_dom"/>
</dbReference>
<sequence length="826" mass="91698">MSSAGFANSFWSSDYAGGLGVLFGKLHQGVEENQQVLTIARMRAESEELYSRSLAEIGPTADSIRGGFGKDDGASVRKAYEGVRSSMASEADKHKDIARNIRELVVNPFSRWCEAHASRVQNSQDDLQSRIKLHDKQAEAVKKLRSQYYNKCRLVEDLEEEDKLAFQDPQSEVVQSPKPKNIPTVKLSEPEEPEDDPEPIEIGGKDYMPDDVKKILTHMLNTIKIGEVKVPILGTYQNVSSGSDITQYIQQHMGASSVSFAESIGQDMVAHGFLRLVGNVGNTFANSSKMSYQWKPRVFEITGIPEKKVPMARTFSTLSQDSVDSPVGAVGEYLANWNPLNNPYPNETPAEKLRREARETDERYKASVTKLDSLRCNLEEAMIDHLKFMERCELDRLKAIKAVILDFSGAIGNVIPSLQSTVDNMLLFQETVQPAGDLRYLLENYRTGQFVPKVQVYENYYNSVDEQTFGVDLEARARSDKKRVPIIITTILTFLDNHYPDLEGDEARRGIWLVDVPLAATHHLRDTINNGKAIPHEVLEKYEIPIVASVLKLYLLELPDSLVSSHVYEIVKTIYSTTATDASEETRISVIQSTLGQLRLANIATLDAITTHFVRLIELTSADEAYVTSLAHALAPCILRPRQESSLTMNERYAYRLLRDLFAHKDAIFGELKRASSLAHSSSAATSRPRAISTDESNRRAHMEERARAIANRSRASSPAPGPRTHRREKSSGGPETRFPVATSSPTERRATGPARNSLEVPGSVDGSPVTEIKTNGTEDTKRDSLGRGMGAGVGVQRVQRKAPPNAVGTPTETRGVQLTDRPMDD</sequence>
<feature type="compositionally biased region" description="Basic and acidic residues" evidence="2">
    <location>
        <begin position="777"/>
        <end position="786"/>
    </location>
</feature>
<organism evidence="6 7">
    <name type="scientific">Patellaria atrata CBS 101060</name>
    <dbReference type="NCBI Taxonomy" id="1346257"/>
    <lineage>
        <taxon>Eukaryota</taxon>
        <taxon>Fungi</taxon>
        <taxon>Dikarya</taxon>
        <taxon>Ascomycota</taxon>
        <taxon>Pezizomycotina</taxon>
        <taxon>Dothideomycetes</taxon>
        <taxon>Dothideomycetes incertae sedis</taxon>
        <taxon>Patellariales</taxon>
        <taxon>Patellariaceae</taxon>
        <taxon>Patellaria</taxon>
    </lineage>
</organism>
<feature type="domain" description="Rho-GAP" evidence="4">
    <location>
        <begin position="471"/>
        <end position="669"/>
    </location>
</feature>
<dbReference type="PROSITE" id="PS50238">
    <property type="entry name" value="RHOGAP"/>
    <property type="match status" value="1"/>
</dbReference>
<dbReference type="GO" id="GO:0007264">
    <property type="term" value="P:small GTPase-mediated signal transduction"/>
    <property type="evidence" value="ECO:0007669"/>
    <property type="project" value="TreeGrafter"/>
</dbReference>
<dbReference type="PANTHER" id="PTHR23065">
    <property type="entry name" value="PROLINE-SERINE-THREONINE PHOSPHATASE INTERACTING PROTEIN 1"/>
    <property type="match status" value="1"/>
</dbReference>
<feature type="compositionally biased region" description="Low complexity" evidence="2">
    <location>
        <begin position="709"/>
        <end position="719"/>
    </location>
</feature>
<dbReference type="PROSITE" id="PS51741">
    <property type="entry name" value="F_BAR"/>
    <property type="match status" value="1"/>
</dbReference>
<dbReference type="GO" id="GO:0005886">
    <property type="term" value="C:plasma membrane"/>
    <property type="evidence" value="ECO:0007669"/>
    <property type="project" value="TreeGrafter"/>
</dbReference>
<feature type="compositionally biased region" description="Low complexity" evidence="2">
    <location>
        <begin position="678"/>
        <end position="687"/>
    </location>
</feature>
<dbReference type="FunFam" id="1.20.1270.60:FF:000050">
    <property type="entry name" value="RhoGAP and Fes/CIP4 domain protein"/>
    <property type="match status" value="1"/>
</dbReference>
<evidence type="ECO:0000313" key="6">
    <source>
        <dbReference type="EMBL" id="KAF2842743.1"/>
    </source>
</evidence>
<dbReference type="Gene3D" id="1.10.555.10">
    <property type="entry name" value="Rho GTPase activation protein"/>
    <property type="match status" value="1"/>
</dbReference>
<evidence type="ECO:0000259" key="4">
    <source>
        <dbReference type="PROSITE" id="PS50238"/>
    </source>
</evidence>
<dbReference type="GO" id="GO:0000935">
    <property type="term" value="C:division septum"/>
    <property type="evidence" value="ECO:0007669"/>
    <property type="project" value="TreeGrafter"/>
</dbReference>
<dbReference type="InterPro" id="IPR008936">
    <property type="entry name" value="Rho_GTPase_activation_prot"/>
</dbReference>
<dbReference type="Pfam" id="PF00610">
    <property type="entry name" value="DEP"/>
    <property type="match status" value="1"/>
</dbReference>
<dbReference type="InterPro" id="IPR001060">
    <property type="entry name" value="FCH_dom"/>
</dbReference>
<dbReference type="Gene3D" id="1.10.10.10">
    <property type="entry name" value="Winged helix-like DNA-binding domain superfamily/Winged helix DNA-binding domain"/>
    <property type="match status" value="1"/>
</dbReference>
<dbReference type="InterPro" id="IPR031160">
    <property type="entry name" value="F_BAR_dom"/>
</dbReference>
<feature type="region of interest" description="Disordered" evidence="2">
    <location>
        <begin position="678"/>
        <end position="826"/>
    </location>
</feature>
<dbReference type="EMBL" id="MU006089">
    <property type="protein sequence ID" value="KAF2842743.1"/>
    <property type="molecule type" value="Genomic_DNA"/>
</dbReference>
<keyword evidence="1" id="KW-0175">Coiled coil</keyword>
<feature type="region of interest" description="Disordered" evidence="2">
    <location>
        <begin position="166"/>
        <end position="206"/>
    </location>
</feature>
<dbReference type="PANTHER" id="PTHR23065:SF17">
    <property type="entry name" value="RHO-GTPASE-ACTIVATING PROTEIN RGD2"/>
    <property type="match status" value="1"/>
</dbReference>
<feature type="compositionally biased region" description="Basic and acidic residues" evidence="2">
    <location>
        <begin position="696"/>
        <end position="708"/>
    </location>
</feature>
<gene>
    <name evidence="6" type="ORF">M501DRAFT_993500</name>
</gene>
<keyword evidence="7" id="KW-1185">Reference proteome</keyword>
<protein>
    <submittedName>
        <fullName evidence="6">GTPase activating protein</fullName>
    </submittedName>
</protein>
<dbReference type="PROSITE" id="PS50186">
    <property type="entry name" value="DEP"/>
    <property type="match status" value="1"/>
</dbReference>
<dbReference type="Proteomes" id="UP000799429">
    <property type="component" value="Unassembled WGS sequence"/>
</dbReference>
<evidence type="ECO:0000259" key="3">
    <source>
        <dbReference type="PROSITE" id="PS50186"/>
    </source>
</evidence>
<feature type="domain" description="F-BAR" evidence="5">
    <location>
        <begin position="4"/>
        <end position="437"/>
    </location>
</feature>
<name>A0A9P4VT57_9PEZI</name>
<dbReference type="Pfam" id="PF00611">
    <property type="entry name" value="FCH"/>
    <property type="match status" value="1"/>
</dbReference>
<proteinExistence type="predicted"/>
<feature type="compositionally biased region" description="Acidic residues" evidence="2">
    <location>
        <begin position="190"/>
        <end position="199"/>
    </location>
</feature>
<evidence type="ECO:0000256" key="1">
    <source>
        <dbReference type="PROSITE-ProRule" id="PRU01077"/>
    </source>
</evidence>
<evidence type="ECO:0000256" key="2">
    <source>
        <dbReference type="SAM" id="MobiDB-lite"/>
    </source>
</evidence>
<comment type="caution">
    <text evidence="6">The sequence shown here is derived from an EMBL/GenBank/DDBJ whole genome shotgun (WGS) entry which is preliminary data.</text>
</comment>
<accession>A0A9P4VT57</accession>
<dbReference type="Gene3D" id="1.20.1270.60">
    <property type="entry name" value="Arfaptin homology (AH) domain/BAR domain"/>
    <property type="match status" value="2"/>
</dbReference>
<dbReference type="SMART" id="SM00324">
    <property type="entry name" value="RhoGAP"/>
    <property type="match status" value="1"/>
</dbReference>
<feature type="domain" description="DEP" evidence="3">
    <location>
        <begin position="235"/>
        <end position="296"/>
    </location>
</feature>
<evidence type="ECO:0000259" key="5">
    <source>
        <dbReference type="PROSITE" id="PS51741"/>
    </source>
</evidence>
<reference evidence="6" key="1">
    <citation type="journal article" date="2020" name="Stud. Mycol.">
        <title>101 Dothideomycetes genomes: a test case for predicting lifestyles and emergence of pathogens.</title>
        <authorList>
            <person name="Haridas S."/>
            <person name="Albert R."/>
            <person name="Binder M."/>
            <person name="Bloem J."/>
            <person name="Labutti K."/>
            <person name="Salamov A."/>
            <person name="Andreopoulos B."/>
            <person name="Baker S."/>
            <person name="Barry K."/>
            <person name="Bills G."/>
            <person name="Bluhm B."/>
            <person name="Cannon C."/>
            <person name="Castanera R."/>
            <person name="Culley D."/>
            <person name="Daum C."/>
            <person name="Ezra D."/>
            <person name="Gonzalez J."/>
            <person name="Henrissat B."/>
            <person name="Kuo A."/>
            <person name="Liang C."/>
            <person name="Lipzen A."/>
            <person name="Lutzoni F."/>
            <person name="Magnuson J."/>
            <person name="Mondo S."/>
            <person name="Nolan M."/>
            <person name="Ohm R."/>
            <person name="Pangilinan J."/>
            <person name="Park H.-J."/>
            <person name="Ramirez L."/>
            <person name="Alfaro M."/>
            <person name="Sun H."/>
            <person name="Tritt A."/>
            <person name="Yoshinaga Y."/>
            <person name="Zwiers L.-H."/>
            <person name="Turgeon B."/>
            <person name="Goodwin S."/>
            <person name="Spatafora J."/>
            <person name="Crous P."/>
            <person name="Grigoriev I."/>
        </authorList>
    </citation>
    <scope>NUCLEOTIDE SEQUENCE</scope>
    <source>
        <strain evidence="6">CBS 101060</strain>
    </source>
</reference>
<dbReference type="CDD" id="cd04399">
    <property type="entry name" value="RhoGAP_fRGD2"/>
    <property type="match status" value="1"/>
</dbReference>
<dbReference type="Pfam" id="PF00620">
    <property type="entry name" value="RhoGAP"/>
    <property type="match status" value="1"/>
</dbReference>
<evidence type="ECO:0000313" key="7">
    <source>
        <dbReference type="Proteomes" id="UP000799429"/>
    </source>
</evidence>
<dbReference type="GO" id="GO:0005737">
    <property type="term" value="C:cytoplasm"/>
    <property type="evidence" value="ECO:0007669"/>
    <property type="project" value="TreeGrafter"/>
</dbReference>
<dbReference type="GO" id="GO:0007010">
    <property type="term" value="P:cytoskeleton organization"/>
    <property type="evidence" value="ECO:0007669"/>
    <property type="project" value="TreeGrafter"/>
</dbReference>
<dbReference type="SMART" id="SM00055">
    <property type="entry name" value="FCH"/>
    <property type="match status" value="1"/>
</dbReference>
<dbReference type="InterPro" id="IPR027267">
    <property type="entry name" value="AH/BAR_dom_sf"/>
</dbReference>
<dbReference type="AlphaFoldDB" id="A0A9P4VT57"/>
<dbReference type="SUPFAM" id="SSF103657">
    <property type="entry name" value="BAR/IMD domain-like"/>
    <property type="match status" value="1"/>
</dbReference>
<dbReference type="InterPro" id="IPR036388">
    <property type="entry name" value="WH-like_DNA-bd_sf"/>
</dbReference>
<dbReference type="FunFam" id="1.10.555.10:FF:000044">
    <property type="entry name" value="Rho-gtpase-activating protein 8"/>
    <property type="match status" value="1"/>
</dbReference>
<dbReference type="InterPro" id="IPR036390">
    <property type="entry name" value="WH_DNA-bd_sf"/>
</dbReference>
<dbReference type="SUPFAM" id="SSF46785">
    <property type="entry name" value="Winged helix' DNA-binding domain"/>
    <property type="match status" value="1"/>
</dbReference>
<dbReference type="GO" id="GO:0005096">
    <property type="term" value="F:GTPase activator activity"/>
    <property type="evidence" value="ECO:0007669"/>
    <property type="project" value="TreeGrafter"/>
</dbReference>
<dbReference type="SUPFAM" id="SSF48350">
    <property type="entry name" value="GTPase activation domain, GAP"/>
    <property type="match status" value="1"/>
</dbReference>
<dbReference type="InterPro" id="IPR000198">
    <property type="entry name" value="RhoGAP_dom"/>
</dbReference>